<organism evidence="1">
    <name type="scientific">mine drainage metagenome</name>
    <dbReference type="NCBI Taxonomy" id="410659"/>
    <lineage>
        <taxon>unclassified sequences</taxon>
        <taxon>metagenomes</taxon>
        <taxon>ecological metagenomes</taxon>
    </lineage>
</organism>
<dbReference type="EMBL" id="MLJW01008614">
    <property type="protein sequence ID" value="OIQ63875.1"/>
    <property type="molecule type" value="Genomic_DNA"/>
</dbReference>
<evidence type="ECO:0000313" key="1">
    <source>
        <dbReference type="EMBL" id="OIQ63875.1"/>
    </source>
</evidence>
<dbReference type="AlphaFoldDB" id="A0A1J5PF46"/>
<comment type="caution">
    <text evidence="1">The sequence shown here is derived from an EMBL/GenBank/DDBJ whole genome shotgun (WGS) entry which is preliminary data.</text>
</comment>
<name>A0A1J5PF46_9ZZZZ</name>
<reference evidence="1" key="1">
    <citation type="submission" date="2016-10" db="EMBL/GenBank/DDBJ databases">
        <title>Sequence of Gallionella enrichment culture.</title>
        <authorList>
            <person name="Poehlein A."/>
            <person name="Muehling M."/>
            <person name="Daniel R."/>
        </authorList>
    </citation>
    <scope>NUCLEOTIDE SEQUENCE</scope>
</reference>
<gene>
    <name evidence="1" type="ORF">GALL_545810</name>
</gene>
<proteinExistence type="predicted"/>
<accession>A0A1J5PF46</accession>
<sequence>MPAVAVPDAWIVVFMESERNWAGAAVRTTTVAESEFAVPALFAAWST</sequence>
<protein>
    <submittedName>
        <fullName evidence="1">Uncharacterized protein</fullName>
    </submittedName>
</protein>